<protein>
    <submittedName>
        <fullName evidence="1">Chaperone protein ClpB1</fullName>
    </submittedName>
</protein>
<sequence length="348" mass="39398">LVKEPTIEDTVSILRGLKERYENHHGVKIQDAALVAAAQLSSRYITNRFLPDKAIDLVDEACANTRVQLDSQPEIIDNMERKLLQLEVEATALAKEKDDASKRRLTAVHETMSKIRDELQPLKLRYQNERGVLDEIHKCRQRLDHLKVKAEEAERRRDLSKAADIRYYAIPDLERHIEELQEQQKQREQESAAQPSNTLLSSVVGPEQITDVVARWTGIPVQRLSQSQIDRLLQLADRLKQSVLGQDEAVDAVADAILRSRAGMARENQPTGSFLFLGPTGTGKTELAKALARELFDDEHYMVRIDMSEYMEAHSVSRLIGAPPGYVGYDEGGQLTEVVRKRPYTVVL</sequence>
<feature type="non-terminal residue" evidence="1">
    <location>
        <position position="1"/>
    </location>
</feature>
<dbReference type="EMBL" id="JAMZIH010008054">
    <property type="protein sequence ID" value="KAJ1672643.1"/>
    <property type="molecule type" value="Genomic_DNA"/>
</dbReference>
<organism evidence="1 2">
    <name type="scientific">Spiromyces aspiralis</name>
    <dbReference type="NCBI Taxonomy" id="68401"/>
    <lineage>
        <taxon>Eukaryota</taxon>
        <taxon>Fungi</taxon>
        <taxon>Fungi incertae sedis</taxon>
        <taxon>Zoopagomycota</taxon>
        <taxon>Kickxellomycotina</taxon>
        <taxon>Kickxellomycetes</taxon>
        <taxon>Kickxellales</taxon>
        <taxon>Kickxellaceae</taxon>
        <taxon>Spiromyces</taxon>
    </lineage>
</organism>
<dbReference type="Proteomes" id="UP001145114">
    <property type="component" value="Unassembled WGS sequence"/>
</dbReference>
<evidence type="ECO:0000313" key="2">
    <source>
        <dbReference type="Proteomes" id="UP001145114"/>
    </source>
</evidence>
<proteinExistence type="predicted"/>
<feature type="non-terminal residue" evidence="1">
    <location>
        <position position="348"/>
    </location>
</feature>
<name>A0ACC1H8C3_9FUNG</name>
<accession>A0ACC1H8C3</accession>
<evidence type="ECO:0000313" key="1">
    <source>
        <dbReference type="EMBL" id="KAJ1672643.1"/>
    </source>
</evidence>
<comment type="caution">
    <text evidence="1">The sequence shown here is derived from an EMBL/GenBank/DDBJ whole genome shotgun (WGS) entry which is preliminary data.</text>
</comment>
<keyword evidence="2" id="KW-1185">Reference proteome</keyword>
<reference evidence="1" key="1">
    <citation type="submission" date="2022-06" db="EMBL/GenBank/DDBJ databases">
        <title>Phylogenomic reconstructions and comparative analyses of Kickxellomycotina fungi.</title>
        <authorList>
            <person name="Reynolds N.K."/>
            <person name="Stajich J.E."/>
            <person name="Barry K."/>
            <person name="Grigoriev I.V."/>
            <person name="Crous P."/>
            <person name="Smith M.E."/>
        </authorList>
    </citation>
    <scope>NUCLEOTIDE SEQUENCE</scope>
    <source>
        <strain evidence="1">RSA 2271</strain>
    </source>
</reference>
<gene>
    <name evidence="1" type="primary">CLPB1</name>
    <name evidence="1" type="ORF">EV182_006785</name>
</gene>